<proteinExistence type="predicted"/>
<evidence type="ECO:0000313" key="1">
    <source>
        <dbReference type="EMBL" id="QMU28152.1"/>
    </source>
</evidence>
<keyword evidence="2" id="KW-1185">Reference proteome</keyword>
<gene>
    <name evidence="1" type="ORF">HUW48_08900</name>
</gene>
<dbReference type="KEGG" id="add:HUW48_08900"/>
<protein>
    <submittedName>
        <fullName evidence="1">Uncharacterized protein</fullName>
    </submittedName>
</protein>
<name>A0A7L7L5Q8_9BACT</name>
<reference evidence="1 2" key="2">
    <citation type="submission" date="2020-08" db="EMBL/GenBank/DDBJ databases">
        <title>Adhaeribacter dokdonensis sp. nov., isolated from the rhizosphere of Elymus tsukushiensis, a plant native to the Dokdo Islands, Republic of Korea.</title>
        <authorList>
            <person name="Ghim S.Y."/>
        </authorList>
    </citation>
    <scope>NUCLEOTIDE SEQUENCE [LARGE SCALE GENOMIC DNA]</scope>
    <source>
        <strain evidence="1 2">KUDC8001</strain>
    </source>
</reference>
<dbReference type="EMBL" id="CP055153">
    <property type="protein sequence ID" value="QMU28152.1"/>
    <property type="molecule type" value="Genomic_DNA"/>
</dbReference>
<dbReference type="AlphaFoldDB" id="A0A7L7L5Q8"/>
<evidence type="ECO:0000313" key="2">
    <source>
        <dbReference type="Proteomes" id="UP000514509"/>
    </source>
</evidence>
<dbReference type="Proteomes" id="UP000514509">
    <property type="component" value="Chromosome"/>
</dbReference>
<organism evidence="1 2">
    <name type="scientific">Adhaeribacter radiodurans</name>
    <dbReference type="NCBI Taxonomy" id="2745197"/>
    <lineage>
        <taxon>Bacteria</taxon>
        <taxon>Pseudomonadati</taxon>
        <taxon>Bacteroidota</taxon>
        <taxon>Cytophagia</taxon>
        <taxon>Cytophagales</taxon>
        <taxon>Hymenobacteraceae</taxon>
        <taxon>Adhaeribacter</taxon>
    </lineage>
</organism>
<sequence>MATSQNLNVPYRIIEGSLNKGQIVPVIIEGPTVMKDLVKLGWLLLYNYCMTNRFGASYSPNLIHWKVEEDVSYPSEARHACVSPLTPEEAKTLIENYSSKK</sequence>
<accession>A0A7L7L5Q8</accession>
<dbReference type="RefSeq" id="WP_182415340.1">
    <property type="nucleotide sequence ID" value="NZ_CP055153.1"/>
</dbReference>
<reference evidence="1 2" key="1">
    <citation type="submission" date="2020-06" db="EMBL/GenBank/DDBJ databases">
        <authorList>
            <person name="Hwang Y.J."/>
        </authorList>
    </citation>
    <scope>NUCLEOTIDE SEQUENCE [LARGE SCALE GENOMIC DNA]</scope>
    <source>
        <strain evidence="1 2">KUDC8001</strain>
    </source>
</reference>